<dbReference type="EMBL" id="JAVLVT010000005">
    <property type="protein sequence ID" value="MDS1271220.1"/>
    <property type="molecule type" value="Genomic_DNA"/>
</dbReference>
<evidence type="ECO:0000313" key="1">
    <source>
        <dbReference type="EMBL" id="MDS1271220.1"/>
    </source>
</evidence>
<dbReference type="RefSeq" id="WP_310912754.1">
    <property type="nucleotide sequence ID" value="NZ_JAVLVT010000005.1"/>
</dbReference>
<protein>
    <submittedName>
        <fullName evidence="1">Uncharacterized protein</fullName>
    </submittedName>
</protein>
<accession>A0ABU2H8Q5</accession>
<gene>
    <name evidence="1" type="ORF">RIF23_13030</name>
</gene>
<organism evidence="1 2">
    <name type="scientific">Lipingzhangella rawalii</name>
    <dbReference type="NCBI Taxonomy" id="2055835"/>
    <lineage>
        <taxon>Bacteria</taxon>
        <taxon>Bacillati</taxon>
        <taxon>Actinomycetota</taxon>
        <taxon>Actinomycetes</taxon>
        <taxon>Streptosporangiales</taxon>
        <taxon>Nocardiopsidaceae</taxon>
        <taxon>Lipingzhangella</taxon>
    </lineage>
</organism>
<evidence type="ECO:0000313" key="2">
    <source>
        <dbReference type="Proteomes" id="UP001250214"/>
    </source>
</evidence>
<proteinExistence type="predicted"/>
<dbReference type="Proteomes" id="UP001250214">
    <property type="component" value="Unassembled WGS sequence"/>
</dbReference>
<reference evidence="2" key="1">
    <citation type="submission" date="2023-07" db="EMBL/GenBank/DDBJ databases">
        <title>Novel species in the genus Lipingzhangella isolated from Sambhar Salt Lake.</title>
        <authorList>
            <person name="Jiya N."/>
            <person name="Kajale S."/>
            <person name="Sharma A."/>
        </authorList>
    </citation>
    <scope>NUCLEOTIDE SEQUENCE [LARGE SCALE GENOMIC DNA]</scope>
    <source>
        <strain evidence="2">LS1_29</strain>
    </source>
</reference>
<comment type="caution">
    <text evidence="1">The sequence shown here is derived from an EMBL/GenBank/DDBJ whole genome shotgun (WGS) entry which is preliminary data.</text>
</comment>
<name>A0ABU2H8Q5_9ACTN</name>
<keyword evidence="2" id="KW-1185">Reference proteome</keyword>
<sequence>MASQPSTHPLSGIVDVDWRELAPDGGPAIPGLLRGLCSAESSVESALRLGEILNYPQPGHRAAPWAVPFLVRLACHPETPQPYDVLSLLHELAAGVPGDRVPRFPGPEDLAEWRSEVAWVGSVSVDEARNHFQKVLDTADTEQQRRRAGTQLAALDQPAGAEILAAELATYEALSGEVSHLLELVTDSQLRSGEFVPQETANLLALFPEHAETLIPALRALEGATFVDDEEFASVLYAVGMLAGPQDTDSTAYLERFVDGEEDDPRTVAAAVGLVHQLGEAAPQRVGTVLGPWLSTPDLAEVFPSPFADVDDHGYLALTARLLGEQGRWICIDAYPTLFAGVDPETDDPSPLLADAFELVFGPRSKQQDTAQPDAFDSYSQDRQEVLWAVTELPAAAWELPEVAETLAAWGLPDRRAEFLAFTGAVDADGDGD</sequence>